<evidence type="ECO:0000313" key="1">
    <source>
        <dbReference type="EMBL" id="MBD2296119.1"/>
    </source>
</evidence>
<comment type="caution">
    <text evidence="1">The sequence shown here is derived from an EMBL/GenBank/DDBJ whole genome shotgun (WGS) entry which is preliminary data.</text>
</comment>
<dbReference type="AlphaFoldDB" id="A0A927A2U6"/>
<keyword evidence="2" id="KW-1185">Reference proteome</keyword>
<accession>A0A927A2U6</accession>
<protein>
    <submittedName>
        <fullName evidence="1">Uncharacterized protein</fullName>
    </submittedName>
</protein>
<organism evidence="1 2">
    <name type="scientific">Anabaena sphaerica FACHB-251</name>
    <dbReference type="NCBI Taxonomy" id="2692883"/>
    <lineage>
        <taxon>Bacteria</taxon>
        <taxon>Bacillati</taxon>
        <taxon>Cyanobacteriota</taxon>
        <taxon>Cyanophyceae</taxon>
        <taxon>Nostocales</taxon>
        <taxon>Nostocaceae</taxon>
        <taxon>Anabaena</taxon>
    </lineage>
</organism>
<reference evidence="2" key="1">
    <citation type="journal article" date="2020" name="ISME J.">
        <title>Comparative genomics reveals insights into cyanobacterial evolution and habitat adaptation.</title>
        <authorList>
            <person name="Chen M.Y."/>
            <person name="Teng W.K."/>
            <person name="Zhao L."/>
            <person name="Hu C.X."/>
            <person name="Zhou Y.K."/>
            <person name="Han B.P."/>
            <person name="Song L.R."/>
            <person name="Shu W.S."/>
        </authorList>
    </citation>
    <scope>NUCLEOTIDE SEQUENCE [LARGE SCALE GENOMIC DNA]</scope>
    <source>
        <strain evidence="2">FACHB-251</strain>
    </source>
</reference>
<dbReference type="Proteomes" id="UP000662185">
    <property type="component" value="Unassembled WGS sequence"/>
</dbReference>
<evidence type="ECO:0000313" key="2">
    <source>
        <dbReference type="Proteomes" id="UP000662185"/>
    </source>
</evidence>
<dbReference type="EMBL" id="JACJQU010000019">
    <property type="protein sequence ID" value="MBD2296119.1"/>
    <property type="molecule type" value="Genomic_DNA"/>
</dbReference>
<dbReference type="RefSeq" id="WP_190564174.1">
    <property type="nucleotide sequence ID" value="NZ_JACJQU010000019.1"/>
</dbReference>
<gene>
    <name evidence="1" type="ORF">H6G06_22225</name>
</gene>
<sequence length="49" mass="5651">MTIAEFYVKNITNLLIYVEKVGNSRAENFGTEPEKLWQNVNGYAEKQPC</sequence>
<proteinExistence type="predicted"/>
<name>A0A927A2U6_9NOST</name>